<dbReference type="Pfam" id="PF13561">
    <property type="entry name" value="adh_short_C2"/>
    <property type="match status" value="1"/>
</dbReference>
<dbReference type="InterPro" id="IPR036291">
    <property type="entry name" value="NAD(P)-bd_dom_sf"/>
</dbReference>
<keyword evidence="4" id="KW-1185">Reference proteome</keyword>
<reference evidence="3 4" key="1">
    <citation type="submission" date="2023-10" db="EMBL/GenBank/DDBJ databases">
        <title>To unveil natural product biosynthetic capacity in Pseudoalteromonas.</title>
        <authorList>
            <person name="Wang J."/>
        </authorList>
    </citation>
    <scope>NUCLEOTIDE SEQUENCE [LARGE SCALE GENOMIC DNA]</scope>
    <source>
        <strain evidence="3 4">DSM 15914</strain>
    </source>
</reference>
<dbReference type="Proteomes" id="UP001304419">
    <property type="component" value="Chromosome 1"/>
</dbReference>
<feature type="domain" description="Ketoreductase" evidence="2">
    <location>
        <begin position="4"/>
        <end position="188"/>
    </location>
</feature>
<sequence length="250" mass="26618">MSLPTILITGATAGIGLAAAKHYLTQGWKVIFTGRNEDKIATVENQLRACANHPSQVLGLLCDSSVPTHFESLPKKLQAQDIKLDAVILNAGVFYPKPFADNELSDLNTTMLINFTGPAMLLQHLLPVMNNPCSVVYVSSIAVQRAFAGAASYAASKAAFEALAATLNLEWSDRGVRINHLRPGVTHTEIQNKAGMSEQQIAELNAGLASIPLGRMLQATEMLASLDFLTGEGSAAMRGAHITVDGGYCL</sequence>
<dbReference type="CDD" id="cd05233">
    <property type="entry name" value="SDR_c"/>
    <property type="match status" value="1"/>
</dbReference>
<proteinExistence type="inferred from homology"/>
<name>A0ABZ0MCI2_9GAMM</name>
<gene>
    <name evidence="3" type="ORF">R5H13_04505</name>
</gene>
<accession>A0ABZ0MCI2</accession>
<dbReference type="SUPFAM" id="SSF51735">
    <property type="entry name" value="NAD(P)-binding Rossmann-fold domains"/>
    <property type="match status" value="1"/>
</dbReference>
<dbReference type="Gene3D" id="3.40.50.720">
    <property type="entry name" value="NAD(P)-binding Rossmann-like Domain"/>
    <property type="match status" value="1"/>
</dbReference>
<evidence type="ECO:0000313" key="4">
    <source>
        <dbReference type="Proteomes" id="UP001304419"/>
    </source>
</evidence>
<organism evidence="3 4">
    <name type="scientific">Pseudoalteromonas maricaloris</name>
    <dbReference type="NCBI Taxonomy" id="184924"/>
    <lineage>
        <taxon>Bacteria</taxon>
        <taxon>Pseudomonadati</taxon>
        <taxon>Pseudomonadota</taxon>
        <taxon>Gammaproteobacteria</taxon>
        <taxon>Alteromonadales</taxon>
        <taxon>Pseudoalteromonadaceae</taxon>
        <taxon>Pseudoalteromonas</taxon>
    </lineage>
</organism>
<evidence type="ECO:0000256" key="1">
    <source>
        <dbReference type="ARBA" id="ARBA00006484"/>
    </source>
</evidence>
<dbReference type="InterPro" id="IPR057326">
    <property type="entry name" value="KR_dom"/>
</dbReference>
<dbReference type="PANTHER" id="PTHR43975:SF2">
    <property type="entry name" value="EG:BACR7A4.14 PROTEIN-RELATED"/>
    <property type="match status" value="1"/>
</dbReference>
<comment type="similarity">
    <text evidence="1">Belongs to the short-chain dehydrogenases/reductases (SDR) family.</text>
</comment>
<dbReference type="PRINTS" id="PR00081">
    <property type="entry name" value="GDHRDH"/>
</dbReference>
<dbReference type="InterPro" id="IPR002347">
    <property type="entry name" value="SDR_fam"/>
</dbReference>
<dbReference type="RefSeq" id="WP_193522121.1">
    <property type="nucleotide sequence ID" value="NZ_CBCSDF010000014.1"/>
</dbReference>
<evidence type="ECO:0000313" key="3">
    <source>
        <dbReference type="EMBL" id="WOX29531.1"/>
    </source>
</evidence>
<dbReference type="PANTHER" id="PTHR43975">
    <property type="entry name" value="ZGC:101858"/>
    <property type="match status" value="1"/>
</dbReference>
<evidence type="ECO:0000259" key="2">
    <source>
        <dbReference type="SMART" id="SM00822"/>
    </source>
</evidence>
<dbReference type="EMBL" id="CP137578">
    <property type="protein sequence ID" value="WOX29531.1"/>
    <property type="molecule type" value="Genomic_DNA"/>
</dbReference>
<dbReference type="SMART" id="SM00822">
    <property type="entry name" value="PKS_KR"/>
    <property type="match status" value="1"/>
</dbReference>
<protein>
    <submittedName>
        <fullName evidence="3">SDR family oxidoreductase</fullName>
    </submittedName>
</protein>